<dbReference type="Ensembl" id="ENSMPUT00000013057.1">
    <property type="protein sequence ID" value="ENSMPUP00000012848.1"/>
    <property type="gene ID" value="ENSMPUG00000012948.1"/>
</dbReference>
<organism evidence="2">
    <name type="scientific">Mustela putorius furo</name>
    <name type="common">European domestic ferret</name>
    <name type="synonym">Mustela furo</name>
    <dbReference type="NCBI Taxonomy" id="9669"/>
    <lineage>
        <taxon>Eukaryota</taxon>
        <taxon>Metazoa</taxon>
        <taxon>Chordata</taxon>
        <taxon>Craniata</taxon>
        <taxon>Vertebrata</taxon>
        <taxon>Euteleostomi</taxon>
        <taxon>Mammalia</taxon>
        <taxon>Eutheria</taxon>
        <taxon>Laurasiatheria</taxon>
        <taxon>Carnivora</taxon>
        <taxon>Caniformia</taxon>
        <taxon>Musteloidea</taxon>
        <taxon>Mustelidae</taxon>
        <taxon>Mustelinae</taxon>
        <taxon>Mustela</taxon>
    </lineage>
</organism>
<protein>
    <submittedName>
        <fullName evidence="2">Uncharacterized protein</fullName>
    </submittedName>
</protein>
<name>M3YNE1_MUSPF</name>
<accession>M3YNE1</accession>
<dbReference type="HOGENOM" id="CLU_2533377_0_0_1"/>
<sequence length="84" mass="9472">ASPSDSSSPSSTFKDACDYIGSPWKIQAHFPSFREGEEQQKERETPRRLLPEQRAGRRAPNPDLTNPRAPKKLNQLRHPGALPH</sequence>
<reference evidence="2" key="1">
    <citation type="submission" date="2024-06" db="UniProtKB">
        <authorList>
            <consortium name="Ensembl"/>
        </authorList>
    </citation>
    <scope>IDENTIFICATION</scope>
</reference>
<dbReference type="EMBL" id="AEYP01052698">
    <property type="status" value="NOT_ANNOTATED_CDS"/>
    <property type="molecule type" value="Genomic_DNA"/>
</dbReference>
<feature type="compositionally biased region" description="Basic and acidic residues" evidence="1">
    <location>
        <begin position="32"/>
        <end position="55"/>
    </location>
</feature>
<proteinExistence type="predicted"/>
<dbReference type="AlphaFoldDB" id="M3YNE1"/>
<feature type="region of interest" description="Disordered" evidence="1">
    <location>
        <begin position="32"/>
        <end position="84"/>
    </location>
</feature>
<dbReference type="InParanoid" id="M3YNE1"/>
<evidence type="ECO:0000256" key="1">
    <source>
        <dbReference type="SAM" id="MobiDB-lite"/>
    </source>
</evidence>
<evidence type="ECO:0000313" key="2">
    <source>
        <dbReference type="Ensembl" id="ENSMPUP00000012848.1"/>
    </source>
</evidence>